<protein>
    <submittedName>
        <fullName evidence="2">Uncharacterized protein</fullName>
    </submittedName>
</protein>
<keyword evidence="3" id="KW-1185">Reference proteome</keyword>
<organism evidence="2 3">
    <name type="scientific">Kineosporia babensis</name>
    <dbReference type="NCBI Taxonomy" id="499548"/>
    <lineage>
        <taxon>Bacteria</taxon>
        <taxon>Bacillati</taxon>
        <taxon>Actinomycetota</taxon>
        <taxon>Actinomycetes</taxon>
        <taxon>Kineosporiales</taxon>
        <taxon>Kineosporiaceae</taxon>
        <taxon>Kineosporia</taxon>
    </lineage>
</organism>
<feature type="compositionally biased region" description="Basic residues" evidence="1">
    <location>
        <begin position="52"/>
        <end position="62"/>
    </location>
</feature>
<evidence type="ECO:0000313" key="2">
    <source>
        <dbReference type="EMBL" id="MCD5312085.1"/>
    </source>
</evidence>
<gene>
    <name evidence="2" type="ORF">LR394_14325</name>
</gene>
<dbReference type="RefSeq" id="WP_231441945.1">
    <property type="nucleotide sequence ID" value="NZ_JAJOMB010000006.1"/>
</dbReference>
<sequence>MNRANRRVEEHHLAIAARGDEDTVLRVEERLLGRTRQTWRKTPDRPLGEHRARQRKRRAQSYRSHRFMQYVNGTRPVPADLDPNQADWVFTFQYWSAEAEVIQDRATQEKARAARQKEFDRQDARRKLAERRAAHRKAAVQQRKGLAEGGF</sequence>
<reference evidence="2" key="1">
    <citation type="submission" date="2021-11" db="EMBL/GenBank/DDBJ databases">
        <title>Streptomyces corallinus and Kineosporia corallina sp. nov., two new coral-derived marine actinobacteria.</title>
        <authorList>
            <person name="Buangrab K."/>
            <person name="Sutthacheep M."/>
            <person name="Yeemin T."/>
            <person name="Harunari E."/>
            <person name="Igarashi Y."/>
            <person name="Sripreechasak P."/>
            <person name="Kanchanasin P."/>
            <person name="Tanasupawat S."/>
            <person name="Phongsopitanun W."/>
        </authorList>
    </citation>
    <scope>NUCLEOTIDE SEQUENCE</scope>
    <source>
        <strain evidence="2">JCM 31032</strain>
    </source>
</reference>
<comment type="caution">
    <text evidence="2">The sequence shown here is derived from an EMBL/GenBank/DDBJ whole genome shotgun (WGS) entry which is preliminary data.</text>
</comment>
<name>A0A9X1SUT9_9ACTN</name>
<dbReference type="Proteomes" id="UP001138997">
    <property type="component" value="Unassembled WGS sequence"/>
</dbReference>
<feature type="compositionally biased region" description="Basic and acidic residues" evidence="1">
    <location>
        <begin position="108"/>
        <end position="132"/>
    </location>
</feature>
<feature type="region of interest" description="Disordered" evidence="1">
    <location>
        <begin position="108"/>
        <end position="151"/>
    </location>
</feature>
<proteinExistence type="predicted"/>
<accession>A0A9X1SUT9</accession>
<dbReference type="EMBL" id="JAJOMB010000006">
    <property type="protein sequence ID" value="MCD5312085.1"/>
    <property type="molecule type" value="Genomic_DNA"/>
</dbReference>
<feature type="compositionally biased region" description="Basic and acidic residues" evidence="1">
    <location>
        <begin position="41"/>
        <end position="51"/>
    </location>
</feature>
<feature type="region of interest" description="Disordered" evidence="1">
    <location>
        <begin position="37"/>
        <end position="62"/>
    </location>
</feature>
<evidence type="ECO:0000256" key="1">
    <source>
        <dbReference type="SAM" id="MobiDB-lite"/>
    </source>
</evidence>
<dbReference type="AlphaFoldDB" id="A0A9X1SUT9"/>
<evidence type="ECO:0000313" key="3">
    <source>
        <dbReference type="Proteomes" id="UP001138997"/>
    </source>
</evidence>